<evidence type="ECO:0000256" key="14">
    <source>
        <dbReference type="SAM" id="Phobius"/>
    </source>
</evidence>
<feature type="region of interest" description="Disordered" evidence="13">
    <location>
        <begin position="478"/>
        <end position="515"/>
    </location>
</feature>
<feature type="compositionally biased region" description="Basic and acidic residues" evidence="13">
    <location>
        <begin position="503"/>
        <end position="515"/>
    </location>
</feature>
<protein>
    <recommendedName>
        <fullName evidence="3">Glycerophosphocholine acyltransferase 1</fullName>
    </recommendedName>
</protein>
<sequence length="515" mass="59440">MPSPTNRLPLTHSQNNFAIGRGRIGERSAIDKNEGQAQKTKEEERKFRKQRALARLEQRKKPTKYDRFGRPLDPSQTTTYATVFSSTPARGPSSGNKFAPSSSSSKEKSLKRGHGIKYTMTFLLVLGYFYLMFSYPHYIPYYYIATLAPLFLYRYVSYYLLDRQHFTIEVCYFINYLLMVYILVYPYDYQLFFGVFTLSMSVGIGSTIILSFKMVFGDLQTFINAYMHVAPAVTSFAIRFVITSETPIKFNVCKHNTDCDELKTFESSMEWFFVYPIAFYAAHMLLYNFWVWVVPHPKLHRRKNYCNTFIKAMSGGFGNYLVKIVSCAGKRWALWVYNLIQLVWAAVFLVIVSPLYYDYHATCIYLGVLIVSILLNGGSFYSYKIKKLESVEEKLKDYEGEDEDTMTNYFDDENAEEEVDYDGKWAKTGRKSKRRTIATVIRTTDSFTVQTTGYGRAHRAKMSRMTNHGKKVRVAHLASTSGKNDEPGNNDTEEYVGKLAGQRRLESKSSSRPEL</sequence>
<feature type="compositionally biased region" description="Low complexity" evidence="13">
    <location>
        <begin position="93"/>
        <end position="104"/>
    </location>
</feature>
<feature type="transmembrane region" description="Helical" evidence="14">
    <location>
        <begin position="332"/>
        <end position="352"/>
    </location>
</feature>
<keyword evidence="6 14" id="KW-0812">Transmembrane</keyword>
<dbReference type="InterPro" id="IPR021261">
    <property type="entry name" value="GPCAT"/>
</dbReference>
<dbReference type="Proteomes" id="UP001165122">
    <property type="component" value="Unassembled WGS sequence"/>
</dbReference>
<feature type="transmembrane region" description="Helical" evidence="14">
    <location>
        <begin position="166"/>
        <end position="185"/>
    </location>
</feature>
<name>A0A9W6ZTM1_9STRA</name>
<evidence type="ECO:0000256" key="1">
    <source>
        <dbReference type="ARBA" id="ARBA00004141"/>
    </source>
</evidence>
<dbReference type="PANTHER" id="PTHR31201:SF1">
    <property type="entry name" value="GLYCEROPHOSPHOCHOLINE ACYLTRANSFERASE 1"/>
    <property type="match status" value="1"/>
</dbReference>
<organism evidence="15 16">
    <name type="scientific">Triparma laevis f. longispina</name>
    <dbReference type="NCBI Taxonomy" id="1714387"/>
    <lineage>
        <taxon>Eukaryota</taxon>
        <taxon>Sar</taxon>
        <taxon>Stramenopiles</taxon>
        <taxon>Ochrophyta</taxon>
        <taxon>Bolidophyceae</taxon>
        <taxon>Parmales</taxon>
        <taxon>Triparmaceae</taxon>
        <taxon>Triparma</taxon>
    </lineage>
</organism>
<evidence type="ECO:0000256" key="11">
    <source>
        <dbReference type="ARBA" id="ARBA00023264"/>
    </source>
</evidence>
<accession>A0A9W6ZTM1</accession>
<feature type="transmembrane region" description="Helical" evidence="14">
    <location>
        <begin position="191"/>
        <end position="210"/>
    </location>
</feature>
<reference evidence="16" key="1">
    <citation type="journal article" date="2023" name="Commun. Biol.">
        <title>Genome analysis of Parmales, the sister group of diatoms, reveals the evolutionary specialization of diatoms from phago-mixotrophs to photoautotrophs.</title>
        <authorList>
            <person name="Ban H."/>
            <person name="Sato S."/>
            <person name="Yoshikawa S."/>
            <person name="Yamada K."/>
            <person name="Nakamura Y."/>
            <person name="Ichinomiya M."/>
            <person name="Sato N."/>
            <person name="Blanc-Mathieu R."/>
            <person name="Endo H."/>
            <person name="Kuwata A."/>
            <person name="Ogata H."/>
        </authorList>
    </citation>
    <scope>NUCLEOTIDE SEQUENCE [LARGE SCALE GENOMIC DNA]</scope>
    <source>
        <strain evidence="16">NIES 3700</strain>
    </source>
</reference>
<feature type="transmembrane region" description="Helical" evidence="14">
    <location>
        <begin position="272"/>
        <end position="293"/>
    </location>
</feature>
<evidence type="ECO:0000256" key="8">
    <source>
        <dbReference type="ARBA" id="ARBA00023098"/>
    </source>
</evidence>
<evidence type="ECO:0000256" key="7">
    <source>
        <dbReference type="ARBA" id="ARBA00022989"/>
    </source>
</evidence>
<dbReference type="Pfam" id="PF10998">
    <property type="entry name" value="DUF2838"/>
    <property type="match status" value="1"/>
</dbReference>
<keyword evidence="10" id="KW-0594">Phospholipid biosynthesis</keyword>
<keyword evidence="7 14" id="KW-1133">Transmembrane helix</keyword>
<evidence type="ECO:0000313" key="15">
    <source>
        <dbReference type="EMBL" id="GMH57851.1"/>
    </source>
</evidence>
<dbReference type="AlphaFoldDB" id="A0A9W6ZTM1"/>
<feature type="transmembrane region" description="Helical" evidence="14">
    <location>
        <begin position="222"/>
        <end position="242"/>
    </location>
</feature>
<evidence type="ECO:0000256" key="2">
    <source>
        <dbReference type="ARBA" id="ARBA00006675"/>
    </source>
</evidence>
<dbReference type="PANTHER" id="PTHR31201">
    <property type="entry name" value="OS01G0585100 PROTEIN"/>
    <property type="match status" value="1"/>
</dbReference>
<feature type="compositionally biased region" description="Polar residues" evidence="13">
    <location>
        <begin position="74"/>
        <end position="88"/>
    </location>
</feature>
<keyword evidence="11" id="KW-1208">Phospholipid metabolism</keyword>
<feature type="compositionally biased region" description="Basic and acidic residues" evidence="13">
    <location>
        <begin position="54"/>
        <end position="70"/>
    </location>
</feature>
<keyword evidence="16" id="KW-1185">Reference proteome</keyword>
<evidence type="ECO:0000256" key="3">
    <source>
        <dbReference type="ARBA" id="ARBA00019082"/>
    </source>
</evidence>
<feature type="region of interest" description="Disordered" evidence="13">
    <location>
        <begin position="1"/>
        <end position="109"/>
    </location>
</feature>
<evidence type="ECO:0000256" key="13">
    <source>
        <dbReference type="SAM" id="MobiDB-lite"/>
    </source>
</evidence>
<evidence type="ECO:0000313" key="16">
    <source>
        <dbReference type="Proteomes" id="UP001165122"/>
    </source>
</evidence>
<dbReference type="GO" id="GO:0016020">
    <property type="term" value="C:membrane"/>
    <property type="evidence" value="ECO:0007669"/>
    <property type="project" value="UniProtKB-SubCell"/>
</dbReference>
<keyword evidence="12" id="KW-0012">Acyltransferase</keyword>
<evidence type="ECO:0000256" key="5">
    <source>
        <dbReference type="ARBA" id="ARBA00022679"/>
    </source>
</evidence>
<comment type="caution">
    <text evidence="15">The sequence shown here is derived from an EMBL/GenBank/DDBJ whole genome shotgun (WGS) entry which is preliminary data.</text>
</comment>
<proteinExistence type="inferred from homology"/>
<feature type="compositionally biased region" description="Polar residues" evidence="13">
    <location>
        <begin position="1"/>
        <end position="17"/>
    </location>
</feature>
<keyword evidence="9 14" id="KW-0472">Membrane</keyword>
<keyword evidence="8" id="KW-0443">Lipid metabolism</keyword>
<dbReference type="GO" id="GO:0016746">
    <property type="term" value="F:acyltransferase activity"/>
    <property type="evidence" value="ECO:0007669"/>
    <property type="project" value="UniProtKB-KW"/>
</dbReference>
<comment type="subcellular location">
    <subcellularLocation>
        <location evidence="1">Membrane</location>
        <topology evidence="1">Multi-pass membrane protein</topology>
    </subcellularLocation>
</comment>
<gene>
    <name evidence="15" type="ORF">TrLO_g10753</name>
</gene>
<evidence type="ECO:0000256" key="9">
    <source>
        <dbReference type="ARBA" id="ARBA00023136"/>
    </source>
</evidence>
<dbReference type="GO" id="GO:0006656">
    <property type="term" value="P:phosphatidylcholine biosynthetic process"/>
    <property type="evidence" value="ECO:0007669"/>
    <property type="project" value="TreeGrafter"/>
</dbReference>
<comment type="similarity">
    <text evidence="2">Belongs to the GPC1 family.</text>
</comment>
<evidence type="ECO:0000256" key="6">
    <source>
        <dbReference type="ARBA" id="ARBA00022692"/>
    </source>
</evidence>
<feature type="compositionally biased region" description="Polar residues" evidence="13">
    <location>
        <begin position="478"/>
        <end position="490"/>
    </location>
</feature>
<keyword evidence="5" id="KW-0808">Transferase</keyword>
<keyword evidence="4" id="KW-0444">Lipid biosynthesis</keyword>
<dbReference type="EMBL" id="BRXW01000472">
    <property type="protein sequence ID" value="GMH57851.1"/>
    <property type="molecule type" value="Genomic_DNA"/>
</dbReference>
<feature type="compositionally biased region" description="Basic and acidic residues" evidence="13">
    <location>
        <begin position="23"/>
        <end position="46"/>
    </location>
</feature>
<evidence type="ECO:0000256" key="12">
    <source>
        <dbReference type="ARBA" id="ARBA00023315"/>
    </source>
</evidence>
<evidence type="ECO:0000256" key="10">
    <source>
        <dbReference type="ARBA" id="ARBA00023209"/>
    </source>
</evidence>
<feature type="transmembrane region" description="Helical" evidence="14">
    <location>
        <begin position="141"/>
        <end position="161"/>
    </location>
</feature>
<feature type="transmembrane region" description="Helical" evidence="14">
    <location>
        <begin position="115"/>
        <end position="135"/>
    </location>
</feature>
<feature type="transmembrane region" description="Helical" evidence="14">
    <location>
        <begin position="364"/>
        <end position="383"/>
    </location>
</feature>
<evidence type="ECO:0000256" key="4">
    <source>
        <dbReference type="ARBA" id="ARBA00022516"/>
    </source>
</evidence>
<dbReference type="OrthoDB" id="406287at2759"/>